<comment type="caution">
    <text evidence="6">The sequence shown here is derived from an EMBL/GenBank/DDBJ whole genome shotgun (WGS) entry which is preliminary data.</text>
</comment>
<dbReference type="InterPro" id="IPR001547">
    <property type="entry name" value="Glyco_hydro_5"/>
</dbReference>
<name>A0AAE3R1J1_9BACT</name>
<keyword evidence="4" id="KW-0732">Signal</keyword>
<comment type="similarity">
    <text evidence="3">Belongs to the glycosyl hydrolase 5 (cellulase A) family.</text>
</comment>
<proteinExistence type="inferred from homology"/>
<accession>A0AAE3R1J1</accession>
<evidence type="ECO:0000256" key="2">
    <source>
        <dbReference type="ARBA" id="ARBA00023295"/>
    </source>
</evidence>
<reference evidence="6" key="1">
    <citation type="submission" date="2023-05" db="EMBL/GenBank/DDBJ databases">
        <authorList>
            <person name="Zhang X."/>
        </authorList>
    </citation>
    <scope>NUCLEOTIDE SEQUENCE</scope>
    <source>
        <strain evidence="6">BD1B2-1</strain>
    </source>
</reference>
<evidence type="ECO:0000313" key="6">
    <source>
        <dbReference type="EMBL" id="MDJ1502091.1"/>
    </source>
</evidence>
<evidence type="ECO:0000256" key="3">
    <source>
        <dbReference type="RuleBase" id="RU361153"/>
    </source>
</evidence>
<dbReference type="EMBL" id="JASJOU010000004">
    <property type="protein sequence ID" value="MDJ1502091.1"/>
    <property type="molecule type" value="Genomic_DNA"/>
</dbReference>
<feature type="signal peptide" evidence="4">
    <location>
        <begin position="1"/>
        <end position="20"/>
    </location>
</feature>
<keyword evidence="1 3" id="KW-0378">Hydrolase</keyword>
<gene>
    <name evidence="6" type="ORF">QNI22_15600</name>
</gene>
<organism evidence="6 7">
    <name type="scientific">Xanthocytophaga agilis</name>
    <dbReference type="NCBI Taxonomy" id="3048010"/>
    <lineage>
        <taxon>Bacteria</taxon>
        <taxon>Pseudomonadati</taxon>
        <taxon>Bacteroidota</taxon>
        <taxon>Cytophagia</taxon>
        <taxon>Cytophagales</taxon>
        <taxon>Rhodocytophagaceae</taxon>
        <taxon>Xanthocytophaga</taxon>
    </lineage>
</organism>
<dbReference type="SUPFAM" id="SSF51445">
    <property type="entry name" value="(Trans)glycosidases"/>
    <property type="match status" value="1"/>
</dbReference>
<dbReference type="Gene3D" id="3.20.20.80">
    <property type="entry name" value="Glycosidases"/>
    <property type="match status" value="1"/>
</dbReference>
<sequence length="352" mass="38444">MFTKSLIFCSRLFMYSLSFCCLLLVASCSPVSDKDTIPQPLSNKSTRTVAAGISGLNWADGRDNFVDGWVIPSGLTSGDSYSVVAAKTEAILNGFSANVSGVNTIRIPINPPSVINSSVWWGRYKGVIDKATSKGWKVIIACWEGASSKDGKIDNTTDFWSMWNTITNDYKANGNVFFEPFNEPHGYTLSQLTAIYADFLSRYPTVPKGRIILDGQGYSEDVKGVGADTRFNGCLLGLHNYAFWSTRSASGWQTDWRNRIGSYGSRTVITEFGATMNSGKDYQNGNQSDNEIAYIVATSDVCRNDGIASVYWPGLRDGDSYSLLTRGGSGTNITISTVSPSGVFRLRYGWGL</sequence>
<evidence type="ECO:0000259" key="5">
    <source>
        <dbReference type="Pfam" id="PF00150"/>
    </source>
</evidence>
<dbReference type="RefSeq" id="WP_314511932.1">
    <property type="nucleotide sequence ID" value="NZ_JASJOU010000004.1"/>
</dbReference>
<keyword evidence="2 3" id="KW-0326">Glycosidase</keyword>
<feature type="chain" id="PRO_5041970266" evidence="4">
    <location>
        <begin position="21"/>
        <end position="352"/>
    </location>
</feature>
<dbReference type="GO" id="GO:0000272">
    <property type="term" value="P:polysaccharide catabolic process"/>
    <property type="evidence" value="ECO:0007669"/>
    <property type="project" value="InterPro"/>
</dbReference>
<dbReference type="GO" id="GO:0004553">
    <property type="term" value="F:hydrolase activity, hydrolyzing O-glycosyl compounds"/>
    <property type="evidence" value="ECO:0007669"/>
    <property type="project" value="InterPro"/>
</dbReference>
<dbReference type="AlphaFoldDB" id="A0AAE3R1J1"/>
<feature type="domain" description="Glycoside hydrolase family 5" evidence="5">
    <location>
        <begin position="99"/>
        <end position="312"/>
    </location>
</feature>
<protein>
    <submittedName>
        <fullName evidence="6">Cellulase family glycosylhydrolase</fullName>
    </submittedName>
</protein>
<dbReference type="PROSITE" id="PS51257">
    <property type="entry name" value="PROKAR_LIPOPROTEIN"/>
    <property type="match status" value="1"/>
</dbReference>
<dbReference type="Pfam" id="PF00150">
    <property type="entry name" value="Cellulase"/>
    <property type="match status" value="1"/>
</dbReference>
<dbReference type="Proteomes" id="UP001232063">
    <property type="component" value="Unassembled WGS sequence"/>
</dbReference>
<evidence type="ECO:0000256" key="1">
    <source>
        <dbReference type="ARBA" id="ARBA00022801"/>
    </source>
</evidence>
<evidence type="ECO:0000313" key="7">
    <source>
        <dbReference type="Proteomes" id="UP001232063"/>
    </source>
</evidence>
<evidence type="ECO:0000256" key="4">
    <source>
        <dbReference type="SAM" id="SignalP"/>
    </source>
</evidence>
<keyword evidence="7" id="KW-1185">Reference proteome</keyword>
<dbReference type="InterPro" id="IPR017853">
    <property type="entry name" value="GH"/>
</dbReference>